<evidence type="ECO:0000313" key="1">
    <source>
        <dbReference type="EMBL" id="MDC8754143.1"/>
    </source>
</evidence>
<reference evidence="1 2" key="1">
    <citation type="submission" date="2022-10" db="EMBL/GenBank/DDBJ databases">
        <title>Erythrobacter sp. sf7 Genome sequencing.</title>
        <authorList>
            <person name="Park S."/>
        </authorList>
    </citation>
    <scope>NUCLEOTIDE SEQUENCE [LARGE SCALE GENOMIC DNA]</scope>
    <source>
        <strain evidence="2">sf7</strain>
    </source>
</reference>
<protein>
    <submittedName>
        <fullName evidence="1">Uncharacterized protein</fullName>
    </submittedName>
</protein>
<dbReference type="Proteomes" id="UP001216558">
    <property type="component" value="Unassembled WGS sequence"/>
</dbReference>
<name>A0ABT5JNE1_9SPHN</name>
<keyword evidence="2" id="KW-1185">Reference proteome</keyword>
<evidence type="ECO:0000313" key="2">
    <source>
        <dbReference type="Proteomes" id="UP001216558"/>
    </source>
</evidence>
<dbReference type="EMBL" id="JAQQXQ010000003">
    <property type="protein sequence ID" value="MDC8754143.1"/>
    <property type="molecule type" value="Genomic_DNA"/>
</dbReference>
<comment type="caution">
    <text evidence="1">The sequence shown here is derived from an EMBL/GenBank/DDBJ whole genome shotgun (WGS) entry which is preliminary data.</text>
</comment>
<proteinExistence type="predicted"/>
<accession>A0ABT5JNE1</accession>
<gene>
    <name evidence="1" type="ORF">OIK40_05725</name>
</gene>
<organism evidence="1 2">
    <name type="scientific">Erythrobacter fulvus</name>
    <dbReference type="NCBI Taxonomy" id="2987523"/>
    <lineage>
        <taxon>Bacteria</taxon>
        <taxon>Pseudomonadati</taxon>
        <taxon>Pseudomonadota</taxon>
        <taxon>Alphaproteobacteria</taxon>
        <taxon>Sphingomonadales</taxon>
        <taxon>Erythrobacteraceae</taxon>
        <taxon>Erythrobacter/Porphyrobacter group</taxon>
        <taxon>Erythrobacter</taxon>
    </lineage>
</organism>
<dbReference type="RefSeq" id="WP_273676925.1">
    <property type="nucleotide sequence ID" value="NZ_JAQQXQ010000003.1"/>
</dbReference>
<sequence>MLALLLAAAQPAEPAPAPDCSYDLEAMLALDRNAFDQDMDGGWRPLGMKEGCEIAAAELIREWRHAKRDHEGILYWHEGQMRAFGGQTDEAIALFRLTYNPPEFDGDFGWNHYVSGTIAFLEGNREQLDAAIARLKTIPEAESSSFTLPDGTVVKMSWPPNLNVLEAFERCWGKTYKEAYSTEACAAPRS</sequence>